<evidence type="ECO:0000259" key="4">
    <source>
        <dbReference type="PROSITE" id="PS50949"/>
    </source>
</evidence>
<dbReference type="InterPro" id="IPR036388">
    <property type="entry name" value="WH-like_DNA-bd_sf"/>
</dbReference>
<dbReference type="Pfam" id="PF00392">
    <property type="entry name" value="GntR"/>
    <property type="match status" value="1"/>
</dbReference>
<dbReference type="Gene3D" id="1.10.10.10">
    <property type="entry name" value="Winged helix-like DNA-binding domain superfamily/Winged helix DNA-binding domain"/>
    <property type="match status" value="1"/>
</dbReference>
<dbReference type="EMBL" id="WEGH01000006">
    <property type="protein sequence ID" value="MQY09306.1"/>
    <property type="molecule type" value="Genomic_DNA"/>
</dbReference>
<dbReference type="Proteomes" id="UP000487268">
    <property type="component" value="Unassembled WGS sequence"/>
</dbReference>
<reference evidence="5 6" key="1">
    <citation type="submission" date="2019-10" db="EMBL/GenBank/DDBJ databases">
        <title>Actinomadura rubteroloni sp. nov. and Actinomadura macrotermitis sp. nov., isolated from the gut of fungus growing-termite Macrotermes natalensis.</title>
        <authorList>
            <person name="Benndorf R."/>
            <person name="Martin K."/>
            <person name="Kuefner M."/>
            <person name="De Beer W."/>
            <person name="Kaster A.-K."/>
            <person name="Vollmers J."/>
            <person name="Poulsen M."/>
            <person name="Beemelmanns C."/>
        </authorList>
    </citation>
    <scope>NUCLEOTIDE SEQUENCE [LARGE SCALE GENOMIC DNA]</scope>
    <source>
        <strain evidence="5 6">RB68</strain>
    </source>
</reference>
<dbReference type="SMART" id="SM00345">
    <property type="entry name" value="HTH_GNTR"/>
    <property type="match status" value="1"/>
</dbReference>
<dbReference type="PROSITE" id="PS50949">
    <property type="entry name" value="HTH_GNTR"/>
    <property type="match status" value="1"/>
</dbReference>
<protein>
    <recommendedName>
        <fullName evidence="4">HTH gntR-type domain-containing protein</fullName>
    </recommendedName>
</protein>
<keyword evidence="6" id="KW-1185">Reference proteome</keyword>
<dbReference type="PANTHER" id="PTHR38445">
    <property type="entry name" value="HTH-TYPE TRANSCRIPTIONAL REPRESSOR YTRA"/>
    <property type="match status" value="1"/>
</dbReference>
<dbReference type="AlphaFoldDB" id="A0A7K0C7I9"/>
<evidence type="ECO:0000313" key="5">
    <source>
        <dbReference type="EMBL" id="MQY09306.1"/>
    </source>
</evidence>
<keyword evidence="1" id="KW-0805">Transcription regulation</keyword>
<keyword evidence="3" id="KW-0804">Transcription</keyword>
<evidence type="ECO:0000313" key="6">
    <source>
        <dbReference type="Proteomes" id="UP000487268"/>
    </source>
</evidence>
<dbReference type="InterPro" id="IPR036390">
    <property type="entry name" value="WH_DNA-bd_sf"/>
</dbReference>
<gene>
    <name evidence="5" type="ORF">ACRB68_74250</name>
</gene>
<dbReference type="InterPro" id="IPR000524">
    <property type="entry name" value="Tscrpt_reg_HTH_GntR"/>
</dbReference>
<organism evidence="5 6">
    <name type="scientific">Actinomadura macrotermitis</name>
    <dbReference type="NCBI Taxonomy" id="2585200"/>
    <lineage>
        <taxon>Bacteria</taxon>
        <taxon>Bacillati</taxon>
        <taxon>Actinomycetota</taxon>
        <taxon>Actinomycetes</taxon>
        <taxon>Streptosporangiales</taxon>
        <taxon>Thermomonosporaceae</taxon>
        <taxon>Actinomadura</taxon>
    </lineage>
</organism>
<dbReference type="CDD" id="cd07377">
    <property type="entry name" value="WHTH_GntR"/>
    <property type="match status" value="1"/>
</dbReference>
<dbReference type="PANTHER" id="PTHR38445:SF9">
    <property type="entry name" value="HTH-TYPE TRANSCRIPTIONAL REPRESSOR YTRA"/>
    <property type="match status" value="1"/>
</dbReference>
<keyword evidence="2" id="KW-0238">DNA-binding</keyword>
<proteinExistence type="predicted"/>
<evidence type="ECO:0000256" key="1">
    <source>
        <dbReference type="ARBA" id="ARBA00023015"/>
    </source>
</evidence>
<accession>A0A7K0C7I9</accession>
<dbReference type="GO" id="GO:0003700">
    <property type="term" value="F:DNA-binding transcription factor activity"/>
    <property type="evidence" value="ECO:0007669"/>
    <property type="project" value="InterPro"/>
</dbReference>
<comment type="caution">
    <text evidence="5">The sequence shown here is derived from an EMBL/GenBank/DDBJ whole genome shotgun (WGS) entry which is preliminary data.</text>
</comment>
<dbReference type="OrthoDB" id="4537656at2"/>
<feature type="domain" description="HTH gntR-type" evidence="4">
    <location>
        <begin position="4"/>
        <end position="72"/>
    </location>
</feature>
<sequence>MARGTMVDQVADRVAFQIASGQVRAGETLPSIRRLAAEHDVNPSTVQQVLSRLHAAGFVEPRHGLGVVVRDVRADGGIETWRYLFRFSRRLPDLAVRSVQELLEMLQVFYAATLAKIMADQGAHDAAPARRAWRQLELLVGEGDTTPARVHQGVMQILRSASAATGAGIGIGLINSLGGLLAEVPEVLEAVYADPGAHLWWWGELITAWETTDEALGRQLIALLDDWHAETVDRVRALLTAQPV</sequence>
<evidence type="ECO:0000256" key="3">
    <source>
        <dbReference type="ARBA" id="ARBA00023163"/>
    </source>
</evidence>
<name>A0A7K0C7I9_9ACTN</name>
<dbReference type="SUPFAM" id="SSF46785">
    <property type="entry name" value="Winged helix' DNA-binding domain"/>
    <property type="match status" value="1"/>
</dbReference>
<evidence type="ECO:0000256" key="2">
    <source>
        <dbReference type="ARBA" id="ARBA00023125"/>
    </source>
</evidence>
<dbReference type="GO" id="GO:0003677">
    <property type="term" value="F:DNA binding"/>
    <property type="evidence" value="ECO:0007669"/>
    <property type="project" value="UniProtKB-KW"/>
</dbReference>